<evidence type="ECO:0000256" key="2">
    <source>
        <dbReference type="ARBA" id="ARBA00022723"/>
    </source>
</evidence>
<dbReference type="RefSeq" id="WP_264514161.1">
    <property type="nucleotide sequence ID" value="NZ_JAPDDR010000006.1"/>
</dbReference>
<dbReference type="Proteomes" id="UP001165653">
    <property type="component" value="Unassembled WGS sequence"/>
</dbReference>
<evidence type="ECO:0000256" key="5">
    <source>
        <dbReference type="SAM" id="MobiDB-lite"/>
    </source>
</evidence>
<sequence length="247" mass="27020">MSFRQFAFGLTASFGIAWLAIVIVPFFMMRHIKPVAFDETADGKEGVYHPKRTGRVINGAEVYAANGCYHCHSQLIRPTYAGNDLGRPDWAGLKADEERGDTRRESNIFDYSGEKFAQIGQSRLGPDLSNVGRRVEKLYVKDGGDPKAWLLSHLYDPRANPERPTSKCPSYRFLFDTVEIEGQTPNDAVAITKDGEAVVPGNQALALVDYLLSLKRDDTVPASMSHLPPAQKGAPEKAAAPAAAPKG</sequence>
<keyword evidence="6" id="KW-1133">Transmembrane helix</keyword>
<protein>
    <submittedName>
        <fullName evidence="8">Cbb3-type cytochrome c oxidase subunit II</fullName>
    </submittedName>
</protein>
<comment type="caution">
    <text evidence="8">The sequence shown here is derived from an EMBL/GenBank/DDBJ whole genome shotgun (WGS) entry which is preliminary data.</text>
</comment>
<feature type="transmembrane region" description="Helical" evidence="6">
    <location>
        <begin position="6"/>
        <end position="27"/>
    </location>
</feature>
<dbReference type="InterPro" id="IPR036909">
    <property type="entry name" value="Cyt_c-like_dom_sf"/>
</dbReference>
<evidence type="ECO:0000313" key="8">
    <source>
        <dbReference type="EMBL" id="MCW1914626.1"/>
    </source>
</evidence>
<evidence type="ECO:0000259" key="7">
    <source>
        <dbReference type="PROSITE" id="PS51007"/>
    </source>
</evidence>
<reference evidence="8" key="1">
    <citation type="submission" date="2022-10" db="EMBL/GenBank/DDBJ databases">
        <title>Luteolibacter sp. GHJ8, whole genome shotgun sequencing project.</title>
        <authorList>
            <person name="Zhao G."/>
            <person name="Shen L."/>
        </authorList>
    </citation>
    <scope>NUCLEOTIDE SEQUENCE</scope>
    <source>
        <strain evidence="8">GHJ8</strain>
    </source>
</reference>
<keyword evidence="3 4" id="KW-0408">Iron</keyword>
<evidence type="ECO:0000256" key="4">
    <source>
        <dbReference type="PROSITE-ProRule" id="PRU00433"/>
    </source>
</evidence>
<name>A0ABT3G555_9BACT</name>
<keyword evidence="9" id="KW-1185">Reference proteome</keyword>
<dbReference type="SUPFAM" id="SSF46626">
    <property type="entry name" value="Cytochrome c"/>
    <property type="match status" value="1"/>
</dbReference>
<feature type="domain" description="Cytochrome c" evidence="7">
    <location>
        <begin position="54"/>
        <end position="215"/>
    </location>
</feature>
<evidence type="ECO:0000313" key="9">
    <source>
        <dbReference type="Proteomes" id="UP001165653"/>
    </source>
</evidence>
<evidence type="ECO:0000256" key="6">
    <source>
        <dbReference type="SAM" id="Phobius"/>
    </source>
</evidence>
<dbReference type="InterPro" id="IPR009056">
    <property type="entry name" value="Cyt_c-like_dom"/>
</dbReference>
<feature type="compositionally biased region" description="Low complexity" evidence="5">
    <location>
        <begin position="228"/>
        <end position="247"/>
    </location>
</feature>
<organism evidence="8 9">
    <name type="scientific">Luteolibacter rhizosphaerae</name>
    <dbReference type="NCBI Taxonomy" id="2989719"/>
    <lineage>
        <taxon>Bacteria</taxon>
        <taxon>Pseudomonadati</taxon>
        <taxon>Verrucomicrobiota</taxon>
        <taxon>Verrucomicrobiia</taxon>
        <taxon>Verrucomicrobiales</taxon>
        <taxon>Verrucomicrobiaceae</taxon>
        <taxon>Luteolibacter</taxon>
    </lineage>
</organism>
<gene>
    <name evidence="8" type="ORF">OJ996_13645</name>
</gene>
<dbReference type="PROSITE" id="PS51007">
    <property type="entry name" value="CYTC"/>
    <property type="match status" value="1"/>
</dbReference>
<evidence type="ECO:0000256" key="1">
    <source>
        <dbReference type="ARBA" id="ARBA00022617"/>
    </source>
</evidence>
<dbReference type="EMBL" id="JAPDDR010000006">
    <property type="protein sequence ID" value="MCW1914626.1"/>
    <property type="molecule type" value="Genomic_DNA"/>
</dbReference>
<accession>A0ABT3G555</accession>
<evidence type="ECO:0000256" key="3">
    <source>
        <dbReference type="ARBA" id="ARBA00023004"/>
    </source>
</evidence>
<keyword evidence="6" id="KW-0472">Membrane</keyword>
<keyword evidence="6" id="KW-0812">Transmembrane</keyword>
<dbReference type="Gene3D" id="1.10.760.10">
    <property type="entry name" value="Cytochrome c-like domain"/>
    <property type="match status" value="1"/>
</dbReference>
<keyword evidence="2 4" id="KW-0479">Metal-binding</keyword>
<keyword evidence="1 4" id="KW-0349">Heme</keyword>
<proteinExistence type="predicted"/>
<feature type="region of interest" description="Disordered" evidence="5">
    <location>
        <begin position="222"/>
        <end position="247"/>
    </location>
</feature>